<protein>
    <recommendedName>
        <fullName evidence="3">HNH nuclease domain-containing protein</fullName>
    </recommendedName>
</protein>
<evidence type="ECO:0008006" key="3">
    <source>
        <dbReference type="Google" id="ProtNLM"/>
    </source>
</evidence>
<reference evidence="1 2" key="1">
    <citation type="submission" date="2015-05" db="EMBL/GenBank/DDBJ databases">
        <authorList>
            <person name="Rovetto F."/>
            <person name="Cocolin L."/>
            <person name="Illeghems K."/>
            <person name="Van Nieuwerburgh F."/>
            <person name="Houf K."/>
        </authorList>
    </citation>
    <scope>NUCLEOTIDE SEQUENCE [LARGE SCALE GENOMIC DNA]</scope>
    <source>
        <strain evidence="1 2">117434</strain>
    </source>
</reference>
<dbReference type="Proteomes" id="UP000093159">
    <property type="component" value="Unassembled WGS sequence"/>
</dbReference>
<proteinExistence type="predicted"/>
<gene>
    <name evidence="1" type="ORF">AAX28_01751</name>
</gene>
<evidence type="ECO:0000313" key="2">
    <source>
        <dbReference type="Proteomes" id="UP000093159"/>
    </source>
</evidence>
<accession>A0ABX2YAB4</accession>
<name>A0ABX2YAB4_9BACT</name>
<sequence length="311" mass="37516">MIKITYPKKNILDDYFDEIKTELLNRIRYIKSQKTISIDKKTFRVTNKIKKILEWLEDEKNLKKLIILKPKNLVILIKNIHIKFPKLHYRKEGLNRIFYRIFVEYGYDKIDKLKFIQNINLESCPYCNRNYVFAVSKSGSIKPEIDHFYPKSIYPYLAVSYFNLIPSCPTCNGFGAKKDKDTFICYPISNPYEIKFDDFKFSITPKNIDFFAIEKEKYNYDDFEIGLFGNKANLEVFKLEELYKQHKDIVLELLIKKAYYPKSYIEELKSFKFTEDEIYRYLFCNYKKDEDFHKRPLSKLIKDIIEELNFI</sequence>
<evidence type="ECO:0000313" key="1">
    <source>
        <dbReference type="EMBL" id="OCL90270.1"/>
    </source>
</evidence>
<dbReference type="RefSeq" id="WP_066179702.1">
    <property type="nucleotide sequence ID" value="NZ_LDIR01000004.1"/>
</dbReference>
<dbReference type="EMBL" id="LDIR01000004">
    <property type="protein sequence ID" value="OCL90270.1"/>
    <property type="molecule type" value="Genomic_DNA"/>
</dbReference>
<organism evidence="1 2">
    <name type="scientific">Arcobacter porcinus</name>
    <dbReference type="NCBI Taxonomy" id="1935204"/>
    <lineage>
        <taxon>Bacteria</taxon>
        <taxon>Pseudomonadati</taxon>
        <taxon>Campylobacterota</taxon>
        <taxon>Epsilonproteobacteria</taxon>
        <taxon>Campylobacterales</taxon>
        <taxon>Arcobacteraceae</taxon>
        <taxon>Arcobacter</taxon>
    </lineage>
</organism>
<dbReference type="Gene3D" id="1.10.30.50">
    <property type="match status" value="1"/>
</dbReference>
<keyword evidence="2" id="KW-1185">Reference proteome</keyword>
<comment type="caution">
    <text evidence="1">The sequence shown here is derived from an EMBL/GenBank/DDBJ whole genome shotgun (WGS) entry which is preliminary data.</text>
</comment>